<dbReference type="EMBL" id="BONY01000036">
    <property type="protein sequence ID" value="GIH07389.1"/>
    <property type="molecule type" value="Genomic_DNA"/>
</dbReference>
<protein>
    <submittedName>
        <fullName evidence="1">Uncharacterized protein</fullName>
    </submittedName>
</protein>
<evidence type="ECO:0000313" key="1">
    <source>
        <dbReference type="EMBL" id="GIH07389.1"/>
    </source>
</evidence>
<name>A0A8J3VHG7_9ACTN</name>
<accession>A0A8J3VHG7</accession>
<organism evidence="1 2">
    <name type="scientific">Rhizocola hellebori</name>
    <dbReference type="NCBI Taxonomy" id="1392758"/>
    <lineage>
        <taxon>Bacteria</taxon>
        <taxon>Bacillati</taxon>
        <taxon>Actinomycetota</taxon>
        <taxon>Actinomycetes</taxon>
        <taxon>Micromonosporales</taxon>
        <taxon>Micromonosporaceae</taxon>
        <taxon>Rhizocola</taxon>
    </lineage>
</organism>
<proteinExistence type="predicted"/>
<sequence length="107" mass="11972">MSNHTASYFADPDMAIAGHNSSLVYVHQTKVTGLHCEDCGWYGGSFRRDFKIGEKDMRKAWAKHVAFVQEGGVIEHELASNVGEGICLCTRCSLPWRAQRRAEEGRT</sequence>
<evidence type="ECO:0000313" key="2">
    <source>
        <dbReference type="Proteomes" id="UP000612899"/>
    </source>
</evidence>
<dbReference type="RefSeq" id="WP_203911179.1">
    <property type="nucleotide sequence ID" value="NZ_BONY01000036.1"/>
</dbReference>
<dbReference type="Proteomes" id="UP000612899">
    <property type="component" value="Unassembled WGS sequence"/>
</dbReference>
<dbReference type="AlphaFoldDB" id="A0A8J3VHG7"/>
<reference evidence="1" key="1">
    <citation type="submission" date="2021-01" db="EMBL/GenBank/DDBJ databases">
        <title>Whole genome shotgun sequence of Rhizocola hellebori NBRC 109834.</title>
        <authorList>
            <person name="Komaki H."/>
            <person name="Tamura T."/>
        </authorList>
    </citation>
    <scope>NUCLEOTIDE SEQUENCE</scope>
    <source>
        <strain evidence="1">NBRC 109834</strain>
    </source>
</reference>
<comment type="caution">
    <text evidence="1">The sequence shown here is derived from an EMBL/GenBank/DDBJ whole genome shotgun (WGS) entry which is preliminary data.</text>
</comment>
<keyword evidence="2" id="KW-1185">Reference proteome</keyword>
<gene>
    <name evidence="1" type="ORF">Rhe02_54560</name>
</gene>